<dbReference type="InterPro" id="IPR000073">
    <property type="entry name" value="AB_hydrolase_1"/>
</dbReference>
<keyword evidence="5" id="KW-1185">Reference proteome</keyword>
<feature type="active site" evidence="2">
    <location>
        <position position="272"/>
    </location>
</feature>
<feature type="active site" description="Nucleophile" evidence="2">
    <location>
        <position position="129"/>
    </location>
</feature>
<dbReference type="Gene3D" id="3.40.50.1820">
    <property type="entry name" value="alpha/beta hydrolase"/>
    <property type="match status" value="1"/>
</dbReference>
<dbReference type="EMBL" id="CP022384">
    <property type="protein sequence ID" value="ATA81500.1"/>
    <property type="molecule type" value="Genomic_DNA"/>
</dbReference>
<dbReference type="Proteomes" id="UP000217276">
    <property type="component" value="Chromosome"/>
</dbReference>
<protein>
    <submittedName>
        <fullName evidence="4">Homoserine acetyltransferase</fullName>
    </submittedName>
</protein>
<dbReference type="PIRSF" id="PIRSF000443">
    <property type="entry name" value="Homoser_Ac_trans"/>
    <property type="match status" value="1"/>
</dbReference>
<evidence type="ECO:0000313" key="5">
    <source>
        <dbReference type="Proteomes" id="UP000217276"/>
    </source>
</evidence>
<dbReference type="InterPro" id="IPR008220">
    <property type="entry name" value="HAT_MetX-like"/>
</dbReference>
<dbReference type="RefSeq" id="WP_095913385.1">
    <property type="nucleotide sequence ID" value="NZ_CBDFCW010000021.1"/>
</dbReference>
<dbReference type="Pfam" id="PF00561">
    <property type="entry name" value="Abhydrolase_1"/>
    <property type="match status" value="1"/>
</dbReference>
<dbReference type="PANTHER" id="PTHR32268">
    <property type="entry name" value="HOMOSERINE O-ACETYLTRANSFERASE"/>
    <property type="match status" value="1"/>
</dbReference>
<organism evidence="4 5">
    <name type="scientific">Capnocytophaga leadbetteri</name>
    <dbReference type="NCBI Taxonomy" id="327575"/>
    <lineage>
        <taxon>Bacteria</taxon>
        <taxon>Pseudomonadati</taxon>
        <taxon>Bacteroidota</taxon>
        <taxon>Flavobacteriia</taxon>
        <taxon>Flavobacteriales</taxon>
        <taxon>Flavobacteriaceae</taxon>
        <taxon>Capnocytophaga</taxon>
    </lineage>
</organism>
<reference evidence="5" key="1">
    <citation type="submission" date="2017-06" db="EMBL/GenBank/DDBJ databases">
        <title>Capnocytophaga spp. assemblies.</title>
        <authorList>
            <person name="Gulvik C.A."/>
        </authorList>
    </citation>
    <scope>NUCLEOTIDE SEQUENCE [LARGE SCALE GENOMIC DNA]</scope>
    <source>
        <strain evidence="5">H6253</strain>
    </source>
</reference>
<dbReference type="KEGG" id="clk:CGC53_03625"/>
<evidence type="ECO:0000256" key="1">
    <source>
        <dbReference type="ARBA" id="ARBA00022679"/>
    </source>
</evidence>
<gene>
    <name evidence="4" type="ORF">CGC53_03625</name>
</gene>
<dbReference type="GO" id="GO:0009092">
    <property type="term" value="P:homoserine metabolic process"/>
    <property type="evidence" value="ECO:0007669"/>
    <property type="project" value="TreeGrafter"/>
</dbReference>
<dbReference type="InterPro" id="IPR029058">
    <property type="entry name" value="AB_hydrolase_fold"/>
</dbReference>
<dbReference type="SUPFAM" id="SSF53474">
    <property type="entry name" value="alpha/beta-Hydrolases"/>
    <property type="match status" value="1"/>
</dbReference>
<evidence type="ECO:0000259" key="3">
    <source>
        <dbReference type="Pfam" id="PF00561"/>
    </source>
</evidence>
<evidence type="ECO:0000313" key="4">
    <source>
        <dbReference type="EMBL" id="ATA81500.1"/>
    </source>
</evidence>
<feature type="domain" description="AB hydrolase-1" evidence="3">
    <location>
        <begin position="38"/>
        <end position="160"/>
    </location>
</feature>
<feature type="active site" evidence="2">
    <location>
        <position position="305"/>
    </location>
</feature>
<dbReference type="GO" id="GO:0009086">
    <property type="term" value="P:methionine biosynthetic process"/>
    <property type="evidence" value="ECO:0007669"/>
    <property type="project" value="TreeGrafter"/>
</dbReference>
<evidence type="ECO:0000256" key="2">
    <source>
        <dbReference type="PIRSR" id="PIRSR000443-1"/>
    </source>
</evidence>
<accession>A0A250F8Q0</accession>
<dbReference type="AlphaFoldDB" id="A0A250F8Q0"/>
<proteinExistence type="predicted"/>
<keyword evidence="1 4" id="KW-0808">Transferase</keyword>
<dbReference type="PANTHER" id="PTHR32268:SF11">
    <property type="entry name" value="HOMOSERINE O-ACETYLTRANSFERASE"/>
    <property type="match status" value="1"/>
</dbReference>
<sequence>MLDILHYDLLDFVTSYGVRIPSLRVTYQLFGKPLGTAPVVVVNHAFTGNSQVAGENGWWAEAIGAAKVINTDTYTVVAFNIPGNGFHAREEDMITNYQHWAAVDVARLFNIALKEHLGLNSVFALVGCSLGGGIAWEMAALAPDYFQQLVIVAADWKATDWIIGNCLLQEQILKNSTHPLHDARLHAMLCYRTPQSLKMKFERTTHLPTQLYNVESWLLHHGEKLNKRFSLSAYKLMNQLVKTIDISKDRGSFAEAVAPITAHITIVSTDSDLYFVPQENRDTVAELREMGKPVDYYEIHSIHGHDAFLIEHKQLEQFLKKIF</sequence>
<name>A0A250F8Q0_9FLAO</name>
<dbReference type="GO" id="GO:0004414">
    <property type="term" value="F:homoserine O-acetyltransferase activity"/>
    <property type="evidence" value="ECO:0007669"/>
    <property type="project" value="TreeGrafter"/>
</dbReference>